<organism evidence="1 2">
    <name type="scientific">Pristionchus entomophagus</name>
    <dbReference type="NCBI Taxonomy" id="358040"/>
    <lineage>
        <taxon>Eukaryota</taxon>
        <taxon>Metazoa</taxon>
        <taxon>Ecdysozoa</taxon>
        <taxon>Nematoda</taxon>
        <taxon>Chromadorea</taxon>
        <taxon>Rhabditida</taxon>
        <taxon>Rhabditina</taxon>
        <taxon>Diplogasteromorpha</taxon>
        <taxon>Diplogasteroidea</taxon>
        <taxon>Neodiplogasteridae</taxon>
        <taxon>Pristionchus</taxon>
    </lineage>
</organism>
<keyword evidence="2" id="KW-1185">Reference proteome</keyword>
<dbReference type="EMBL" id="BTSX01000005">
    <property type="protein sequence ID" value="GMS99454.1"/>
    <property type="molecule type" value="Genomic_DNA"/>
</dbReference>
<sequence>RTSRVGVKPEGSEELLEGVHVRRDLALLYEIIVHERERLRGRPGGQQVLKDALLESRVVVCFVRTNLGDKDIVVVD</sequence>
<evidence type="ECO:0000313" key="2">
    <source>
        <dbReference type="Proteomes" id="UP001432027"/>
    </source>
</evidence>
<dbReference type="AlphaFoldDB" id="A0AAV5TYY8"/>
<proteinExistence type="predicted"/>
<name>A0AAV5TYY8_9BILA</name>
<feature type="non-terminal residue" evidence="1">
    <location>
        <position position="1"/>
    </location>
</feature>
<accession>A0AAV5TYY8</accession>
<evidence type="ECO:0000313" key="1">
    <source>
        <dbReference type="EMBL" id="GMS99454.1"/>
    </source>
</evidence>
<dbReference type="Proteomes" id="UP001432027">
    <property type="component" value="Unassembled WGS sequence"/>
</dbReference>
<protein>
    <submittedName>
        <fullName evidence="1">Uncharacterized protein</fullName>
    </submittedName>
</protein>
<gene>
    <name evidence="1" type="ORF">PENTCL1PPCAC_21629</name>
</gene>
<comment type="caution">
    <text evidence="1">The sequence shown here is derived from an EMBL/GenBank/DDBJ whole genome shotgun (WGS) entry which is preliminary data.</text>
</comment>
<feature type="non-terminal residue" evidence="1">
    <location>
        <position position="76"/>
    </location>
</feature>
<reference evidence="1" key="1">
    <citation type="submission" date="2023-10" db="EMBL/GenBank/DDBJ databases">
        <title>Genome assembly of Pristionchus species.</title>
        <authorList>
            <person name="Yoshida K."/>
            <person name="Sommer R.J."/>
        </authorList>
    </citation>
    <scope>NUCLEOTIDE SEQUENCE</scope>
    <source>
        <strain evidence="1">RS0144</strain>
    </source>
</reference>